<keyword evidence="8 12" id="KW-0862">Zinc</keyword>
<dbReference type="InterPro" id="IPR030846">
    <property type="entry name" value="DnaG_bac"/>
</dbReference>
<dbReference type="InterPro" id="IPR013264">
    <property type="entry name" value="DNAG_N"/>
</dbReference>
<keyword evidence="17" id="KW-1185">Reference proteome</keyword>
<dbReference type="InterPro" id="IPR006295">
    <property type="entry name" value="DNA_primase_DnaG"/>
</dbReference>
<dbReference type="GO" id="GO:0006269">
    <property type="term" value="P:DNA replication, synthesis of primer"/>
    <property type="evidence" value="ECO:0007669"/>
    <property type="project" value="UniProtKB-UniRule"/>
</dbReference>
<comment type="subunit">
    <text evidence="12">Monomer. Interacts with DnaB.</text>
</comment>
<keyword evidence="4 12" id="KW-0548">Nucleotidyltransferase</keyword>
<accession>A0A0S4L496</accession>
<dbReference type="SUPFAM" id="SSF56731">
    <property type="entry name" value="DNA primase core"/>
    <property type="match status" value="1"/>
</dbReference>
<keyword evidence="1 12" id="KW-0240">DNA-directed RNA polymerase</keyword>
<comment type="catalytic activity">
    <reaction evidence="12">
        <text>ssDNA + n NTP = ssDNA/pppN(pN)n-1 hybrid + (n-1) diphosphate.</text>
        <dbReference type="EC" id="2.7.7.101"/>
    </reaction>
</comment>
<dbReference type="GO" id="GO:0008270">
    <property type="term" value="F:zinc ion binding"/>
    <property type="evidence" value="ECO:0007669"/>
    <property type="project" value="UniProtKB-UniRule"/>
</dbReference>
<reference evidence="16 17" key="1">
    <citation type="submission" date="2015-10" db="EMBL/GenBank/DDBJ databases">
        <authorList>
            <person name="Gilbert D.G."/>
        </authorList>
    </citation>
    <scope>NUCLEOTIDE SEQUENCE [LARGE SCALE GENOMIC DNA]</scope>
    <source>
        <strain evidence="16">COMA1</strain>
    </source>
</reference>
<keyword evidence="2 12" id="KW-0639">Primosome</keyword>
<evidence type="ECO:0000256" key="13">
    <source>
        <dbReference type="PIRNR" id="PIRNR002811"/>
    </source>
</evidence>
<dbReference type="Pfam" id="PF08275">
    <property type="entry name" value="DNAG_N"/>
    <property type="match status" value="1"/>
</dbReference>
<protein>
    <recommendedName>
        <fullName evidence="12 13">DNA primase</fullName>
        <ecNumber evidence="12">2.7.7.101</ecNumber>
    </recommendedName>
</protein>
<dbReference type="InterPro" id="IPR019475">
    <property type="entry name" value="DNA_primase_DnaB-bd"/>
</dbReference>
<dbReference type="GO" id="GO:0003677">
    <property type="term" value="F:DNA binding"/>
    <property type="evidence" value="ECO:0007669"/>
    <property type="project" value="UniProtKB-KW"/>
</dbReference>
<dbReference type="Gene3D" id="3.40.1360.10">
    <property type="match status" value="1"/>
</dbReference>
<organism evidence="16 17">
    <name type="scientific">Candidatus Nitrospira nitrosa</name>
    <dbReference type="NCBI Taxonomy" id="1742972"/>
    <lineage>
        <taxon>Bacteria</taxon>
        <taxon>Pseudomonadati</taxon>
        <taxon>Nitrospirota</taxon>
        <taxon>Nitrospiria</taxon>
        <taxon>Nitrospirales</taxon>
        <taxon>Nitrospiraceae</taxon>
        <taxon>Nitrospira</taxon>
    </lineage>
</organism>
<dbReference type="GO" id="GO:1990077">
    <property type="term" value="C:primosome complex"/>
    <property type="evidence" value="ECO:0007669"/>
    <property type="project" value="UniProtKB-KW"/>
</dbReference>
<feature type="zinc finger region" description="CHC2-type" evidence="12 14">
    <location>
        <begin position="52"/>
        <end position="76"/>
    </location>
</feature>
<evidence type="ECO:0000256" key="6">
    <source>
        <dbReference type="ARBA" id="ARBA00022723"/>
    </source>
</evidence>
<evidence type="ECO:0000256" key="14">
    <source>
        <dbReference type="PIRSR" id="PIRSR002811-1"/>
    </source>
</evidence>
<dbReference type="EC" id="2.7.7.101" evidence="12"/>
<dbReference type="SMART" id="SM00400">
    <property type="entry name" value="ZnF_CHCC"/>
    <property type="match status" value="1"/>
</dbReference>
<keyword evidence="9" id="KW-0460">Magnesium</keyword>
<sequence>MRDGNVGVETLVGRGLISDEIKNRIRDRVDIADVVGQHVSLRRAGQNLVGLCPFHQEKSPSFSVSSSKQMFYCFGCKAGGDVFAFLSKMTGATFPEVLRELGDKVGIAVEESPAERGQRGQAHRIEEMNQAALTWFQSNLRDPQLGATAREYLVRRGIQQATVEMFRLGVSSSDWEGLCKFLARKGFSASDSVTAGLITPRANGNGYYDKFHQRLMFTITDLRRRVVGFGGRVLGDGMPKYLNSPDTPLFKKGQTLFAFEQAREAIVRTKTVIVVEGYFDAIALHQAGLTHTVATLGTTLTAEHVQALRRFAERIVLLFDPDAAGVRAALRGLDLFVNSGLSVKVVTLPAGEDPDTFIRRAGADAFAQLEAGAPSLLDYALNYTIDQADPGSLESRIRSVDEVLRILQRSEHPIERQERMRVVAERLRISEARLIERYPALAAQPKPGVVPPRVQFPRGISLTTQFKGLPEERDLLLLLLQGKLSAADVRRLKPESFTLASGRKLISIALTHVDREGRISLRAVLDEATEDPECGGLATELSMREDYFDDVPAHVQACLDTLDRKRTEHALRDLIERLKTAEREGRADEAGSLNVQINEVRMRKAGTLGAGVVTLVKE</sequence>
<dbReference type="InterPro" id="IPR034151">
    <property type="entry name" value="TOPRIM_DnaG_bac"/>
</dbReference>
<evidence type="ECO:0000256" key="10">
    <source>
        <dbReference type="ARBA" id="ARBA00023125"/>
    </source>
</evidence>
<name>A0A0S4L496_9BACT</name>
<dbReference type="Pfam" id="PF01807">
    <property type="entry name" value="Zn_ribbon_DnaG"/>
    <property type="match status" value="1"/>
</dbReference>
<evidence type="ECO:0000256" key="11">
    <source>
        <dbReference type="ARBA" id="ARBA00023163"/>
    </source>
</evidence>
<evidence type="ECO:0000256" key="5">
    <source>
        <dbReference type="ARBA" id="ARBA00022705"/>
    </source>
</evidence>
<dbReference type="InterPro" id="IPR006171">
    <property type="entry name" value="TOPRIM_dom"/>
</dbReference>
<keyword evidence="6 12" id="KW-0479">Metal-binding</keyword>
<keyword evidence="10 12" id="KW-0238">DNA-binding</keyword>
<dbReference type="GO" id="GO:0000428">
    <property type="term" value="C:DNA-directed RNA polymerase complex"/>
    <property type="evidence" value="ECO:0007669"/>
    <property type="project" value="UniProtKB-KW"/>
</dbReference>
<evidence type="ECO:0000259" key="15">
    <source>
        <dbReference type="PROSITE" id="PS50880"/>
    </source>
</evidence>
<dbReference type="AlphaFoldDB" id="A0A0S4L496"/>
<dbReference type="Pfam" id="PF13155">
    <property type="entry name" value="Toprim_2"/>
    <property type="match status" value="1"/>
</dbReference>
<evidence type="ECO:0000256" key="2">
    <source>
        <dbReference type="ARBA" id="ARBA00022515"/>
    </source>
</evidence>
<gene>
    <name evidence="12 16" type="primary">dnaG</name>
    <name evidence="16" type="ORF">COMA1_10143</name>
</gene>
<dbReference type="FunFam" id="3.90.580.10:FF:000001">
    <property type="entry name" value="DNA primase"/>
    <property type="match status" value="1"/>
</dbReference>
<dbReference type="GO" id="GO:0003899">
    <property type="term" value="F:DNA-directed RNA polymerase activity"/>
    <property type="evidence" value="ECO:0007669"/>
    <property type="project" value="UniProtKB-UniRule"/>
</dbReference>
<dbReference type="SMART" id="SM00493">
    <property type="entry name" value="TOPRIM"/>
    <property type="match status" value="1"/>
</dbReference>
<evidence type="ECO:0000256" key="3">
    <source>
        <dbReference type="ARBA" id="ARBA00022679"/>
    </source>
</evidence>
<dbReference type="InterPro" id="IPR016136">
    <property type="entry name" value="DNA_helicase_N/primase_C"/>
</dbReference>
<evidence type="ECO:0000256" key="12">
    <source>
        <dbReference type="HAMAP-Rule" id="MF_00974"/>
    </source>
</evidence>
<evidence type="ECO:0000256" key="1">
    <source>
        <dbReference type="ARBA" id="ARBA00022478"/>
    </source>
</evidence>
<evidence type="ECO:0000256" key="4">
    <source>
        <dbReference type="ARBA" id="ARBA00022695"/>
    </source>
</evidence>
<comment type="similarity">
    <text evidence="12 13">Belongs to the DnaG primase family.</text>
</comment>
<dbReference type="SUPFAM" id="SSF57783">
    <property type="entry name" value="Zinc beta-ribbon"/>
    <property type="match status" value="1"/>
</dbReference>
<evidence type="ECO:0000256" key="7">
    <source>
        <dbReference type="ARBA" id="ARBA00022771"/>
    </source>
</evidence>
<dbReference type="GO" id="GO:0005737">
    <property type="term" value="C:cytoplasm"/>
    <property type="evidence" value="ECO:0007669"/>
    <property type="project" value="TreeGrafter"/>
</dbReference>
<keyword evidence="11 12" id="KW-0804">Transcription</keyword>
<dbReference type="OrthoDB" id="9803773at2"/>
<evidence type="ECO:0000256" key="9">
    <source>
        <dbReference type="ARBA" id="ARBA00022842"/>
    </source>
</evidence>
<keyword evidence="5 12" id="KW-0235">DNA replication</keyword>
<proteinExistence type="inferred from homology"/>
<dbReference type="PANTHER" id="PTHR30313">
    <property type="entry name" value="DNA PRIMASE"/>
    <property type="match status" value="1"/>
</dbReference>
<dbReference type="Gene3D" id="3.90.580.10">
    <property type="entry name" value="Zinc finger, CHC2-type domain"/>
    <property type="match status" value="1"/>
</dbReference>
<comment type="cofactor">
    <cofactor evidence="12 13 14">
        <name>Zn(2+)</name>
        <dbReference type="ChEBI" id="CHEBI:29105"/>
    </cofactor>
    <text evidence="12 13 14">Binds 1 zinc ion per monomer.</text>
</comment>
<dbReference type="FunFam" id="3.40.1360.10:FF:000002">
    <property type="entry name" value="DNA primase"/>
    <property type="match status" value="1"/>
</dbReference>
<evidence type="ECO:0000256" key="8">
    <source>
        <dbReference type="ARBA" id="ARBA00022833"/>
    </source>
</evidence>
<dbReference type="InterPro" id="IPR050219">
    <property type="entry name" value="DnaG_primase"/>
</dbReference>
<dbReference type="PANTHER" id="PTHR30313:SF2">
    <property type="entry name" value="DNA PRIMASE"/>
    <property type="match status" value="1"/>
</dbReference>
<dbReference type="Pfam" id="PF10410">
    <property type="entry name" value="DnaB_bind"/>
    <property type="match status" value="1"/>
</dbReference>
<evidence type="ECO:0000313" key="17">
    <source>
        <dbReference type="Proteomes" id="UP000199032"/>
    </source>
</evidence>
<dbReference type="PIRSF" id="PIRSF002811">
    <property type="entry name" value="DnaG"/>
    <property type="match status" value="1"/>
</dbReference>
<dbReference type="Gene3D" id="1.10.860.10">
    <property type="entry name" value="DNAb Helicase, Chain A"/>
    <property type="match status" value="1"/>
</dbReference>
<dbReference type="CDD" id="cd03364">
    <property type="entry name" value="TOPRIM_DnaG_primases"/>
    <property type="match status" value="1"/>
</dbReference>
<comment type="function">
    <text evidence="12 13">RNA polymerase that catalyzes the synthesis of short RNA molecules used as primers for DNA polymerase during DNA replication.</text>
</comment>
<evidence type="ECO:0000313" key="16">
    <source>
        <dbReference type="EMBL" id="CUS31518.1"/>
    </source>
</evidence>
<dbReference type="EMBL" id="CZQA01000001">
    <property type="protein sequence ID" value="CUS31518.1"/>
    <property type="molecule type" value="Genomic_DNA"/>
</dbReference>
<keyword evidence="3 12" id="KW-0808">Transferase</keyword>
<dbReference type="PROSITE" id="PS50880">
    <property type="entry name" value="TOPRIM"/>
    <property type="match status" value="1"/>
</dbReference>
<dbReference type="InterPro" id="IPR037068">
    <property type="entry name" value="DNA_primase_core_N_sf"/>
</dbReference>
<dbReference type="HAMAP" id="MF_00974">
    <property type="entry name" value="DNA_primase_DnaG"/>
    <property type="match status" value="1"/>
</dbReference>
<keyword evidence="7 12" id="KW-0863">Zinc-finger</keyword>
<comment type="domain">
    <text evidence="12">Contains an N-terminal zinc-binding domain, a central core domain that contains the primase activity, and a C-terminal DnaB-binding domain.</text>
</comment>
<dbReference type="NCBIfam" id="TIGR01391">
    <property type="entry name" value="dnaG"/>
    <property type="match status" value="1"/>
</dbReference>
<dbReference type="InterPro" id="IPR036977">
    <property type="entry name" value="DNA_primase_Znf_CHC2"/>
</dbReference>
<dbReference type="Proteomes" id="UP000199032">
    <property type="component" value="Unassembled WGS sequence"/>
</dbReference>
<dbReference type="Gene3D" id="3.90.980.10">
    <property type="entry name" value="DNA primase, catalytic core, N-terminal domain"/>
    <property type="match status" value="1"/>
</dbReference>
<dbReference type="InterPro" id="IPR002694">
    <property type="entry name" value="Znf_CHC2"/>
</dbReference>
<feature type="domain" description="Toprim" evidence="15">
    <location>
        <begin position="270"/>
        <end position="351"/>
    </location>
</feature>
<dbReference type="STRING" id="1742972.COMA1_10143"/>